<dbReference type="Pfam" id="PF00528">
    <property type="entry name" value="BPD_transp_1"/>
    <property type="match status" value="1"/>
</dbReference>
<feature type="transmembrane region" description="Helical" evidence="11">
    <location>
        <begin position="154"/>
        <end position="176"/>
    </location>
</feature>
<dbReference type="GO" id="GO:0055085">
    <property type="term" value="P:transmembrane transport"/>
    <property type="evidence" value="ECO:0007669"/>
    <property type="project" value="InterPro"/>
</dbReference>
<gene>
    <name evidence="13" type="primary">ugpA</name>
    <name evidence="13" type="ORF">Lade_0649</name>
    <name evidence="14" type="ORF">NCTC12735_01965</name>
</gene>
<reference evidence="13 15" key="1">
    <citation type="submission" date="2015-11" db="EMBL/GenBank/DDBJ databases">
        <title>Identification of large and diverse effector repertoires of 38 Legionella species.</title>
        <authorList>
            <person name="Burstein D."/>
            <person name="Amaro F."/>
            <person name="Zusman T."/>
            <person name="Lifshitz Z."/>
            <person name="Cohen O."/>
            <person name="Gilbert J.A."/>
            <person name="Pupko T."/>
            <person name="Shuman H.A."/>
            <person name="Segal G."/>
        </authorList>
    </citation>
    <scope>NUCLEOTIDE SEQUENCE [LARGE SCALE GENOMIC DNA]</scope>
    <source>
        <strain evidence="13 15">1762-AUS-E</strain>
    </source>
</reference>
<keyword evidence="6" id="KW-0997">Cell inner membrane</keyword>
<keyword evidence="9 11" id="KW-0472">Membrane</keyword>
<accession>A0A0W0R4M8</accession>
<evidence type="ECO:0000256" key="11">
    <source>
        <dbReference type="RuleBase" id="RU363032"/>
    </source>
</evidence>
<geneLocation type="plasmid" evidence="14 16">
    <name>29</name>
</geneLocation>
<dbReference type="InterPro" id="IPR050809">
    <property type="entry name" value="UgpAE/MalFG_permease"/>
</dbReference>
<evidence type="ECO:0000256" key="9">
    <source>
        <dbReference type="ARBA" id="ARBA00023136"/>
    </source>
</evidence>
<evidence type="ECO:0000313" key="14">
    <source>
        <dbReference type="EMBL" id="VEH86315.1"/>
    </source>
</evidence>
<evidence type="ECO:0000256" key="10">
    <source>
        <dbReference type="ARBA" id="ARBA00040780"/>
    </source>
</evidence>
<dbReference type="OrthoDB" id="9785347at2"/>
<keyword evidence="15" id="KW-1185">Reference proteome</keyword>
<comment type="similarity">
    <text evidence="2">Belongs to the binding-protein-dependent transport system permease family. UgpAE subfamily.</text>
</comment>
<comment type="subcellular location">
    <subcellularLocation>
        <location evidence="1">Cell inner membrane</location>
        <topology evidence="1">Multi-pass membrane protein</topology>
    </subcellularLocation>
    <subcellularLocation>
        <location evidence="11">Cell membrane</location>
        <topology evidence="11">Multi-pass membrane protein</topology>
    </subcellularLocation>
</comment>
<proteinExistence type="inferred from homology"/>
<keyword evidence="7 11" id="KW-0812">Transmembrane</keyword>
<evidence type="ECO:0000313" key="16">
    <source>
        <dbReference type="Proteomes" id="UP000281170"/>
    </source>
</evidence>
<dbReference type="Gene3D" id="1.10.3720.10">
    <property type="entry name" value="MetI-like"/>
    <property type="match status" value="1"/>
</dbReference>
<dbReference type="EMBL" id="LR134438">
    <property type="protein sequence ID" value="VEH86315.1"/>
    <property type="molecule type" value="Genomic_DNA"/>
</dbReference>
<keyword evidence="5" id="KW-1003">Cell membrane</keyword>
<evidence type="ECO:0000256" key="7">
    <source>
        <dbReference type="ARBA" id="ARBA00022692"/>
    </source>
</evidence>
<feature type="transmembrane region" description="Helical" evidence="11">
    <location>
        <begin position="107"/>
        <end position="126"/>
    </location>
</feature>
<keyword evidence="8 11" id="KW-1133">Transmembrane helix</keyword>
<evidence type="ECO:0000256" key="1">
    <source>
        <dbReference type="ARBA" id="ARBA00004429"/>
    </source>
</evidence>
<dbReference type="CDD" id="cd06261">
    <property type="entry name" value="TM_PBP2"/>
    <property type="match status" value="1"/>
</dbReference>
<evidence type="ECO:0000256" key="4">
    <source>
        <dbReference type="ARBA" id="ARBA00022448"/>
    </source>
</evidence>
<evidence type="ECO:0000256" key="2">
    <source>
        <dbReference type="ARBA" id="ARBA00008852"/>
    </source>
</evidence>
<dbReference type="InterPro" id="IPR035906">
    <property type="entry name" value="MetI-like_sf"/>
</dbReference>
<keyword evidence="14" id="KW-0614">Plasmid</keyword>
<reference evidence="14 16" key="2">
    <citation type="submission" date="2018-12" db="EMBL/GenBank/DDBJ databases">
        <authorList>
            <consortium name="Pathogen Informatics"/>
        </authorList>
    </citation>
    <scope>NUCLEOTIDE SEQUENCE [LARGE SCALE GENOMIC DNA]</scope>
    <source>
        <strain evidence="14 16">NCTC12735</strain>
        <plasmid evidence="16">29</plasmid>
    </source>
</reference>
<evidence type="ECO:0000256" key="6">
    <source>
        <dbReference type="ARBA" id="ARBA00022519"/>
    </source>
</evidence>
<evidence type="ECO:0000313" key="13">
    <source>
        <dbReference type="EMBL" id="KTC65991.1"/>
    </source>
</evidence>
<dbReference type="PATRIC" id="fig|45056.6.peg.671"/>
<feature type="transmembrane region" description="Helical" evidence="11">
    <location>
        <begin position="265"/>
        <end position="285"/>
    </location>
</feature>
<sequence>MSKFTQKRKKVLWFIVPQLLFTLLFFLWPAFNAIVQSFFYSDAFGLHRHFAGIGNYFEIIFSAEYGYAVWVTFVIAFAITLLTTSFGLSLALLVNRRTKSHALYKSLLLWPYAVAPAIAAILWRFLCHPTLGWLTHLLQKCGIDFNYVIHPYQALLVIILSASWQQFSYNFLFYLAALKMIPNAIQEAAIIDGASSWHRFWQIIFPLLSPTTFFLITMNVIYAFFDTFGVIDILTNGGPEYATSTLVYKAYKDGFIGMDFGSSSAQSIILIVLVVLLTMLQFRYLEKKVHYQ</sequence>
<feature type="transmembrane region" description="Helical" evidence="11">
    <location>
        <begin position="203"/>
        <end position="225"/>
    </location>
</feature>
<feature type="transmembrane region" description="Helical" evidence="11">
    <location>
        <begin position="12"/>
        <end position="31"/>
    </location>
</feature>
<dbReference type="PANTHER" id="PTHR43227:SF9">
    <property type="entry name" value="SN-GLYCEROL-3-PHOSPHATE TRANSPORT SYSTEM PERMEASE PROTEIN UGPA"/>
    <property type="match status" value="1"/>
</dbReference>
<feature type="domain" description="ABC transmembrane type-1" evidence="12">
    <location>
        <begin position="69"/>
        <end position="281"/>
    </location>
</feature>
<comment type="subunit">
    <text evidence="3">The complex is composed of two ATP-binding proteins (UgpC), two transmembrane proteins (UgpA and UgpE) and a solute-binding protein (UgpB).</text>
</comment>
<dbReference type="RefSeq" id="WP_058461707.1">
    <property type="nucleotide sequence ID" value="NZ_CAAAHS010000007.1"/>
</dbReference>
<dbReference type="EMBL" id="LNKA01000001">
    <property type="protein sequence ID" value="KTC65991.1"/>
    <property type="molecule type" value="Genomic_DNA"/>
</dbReference>
<organism evidence="13 15">
    <name type="scientific">Legionella adelaidensis</name>
    <dbReference type="NCBI Taxonomy" id="45056"/>
    <lineage>
        <taxon>Bacteria</taxon>
        <taxon>Pseudomonadati</taxon>
        <taxon>Pseudomonadota</taxon>
        <taxon>Gammaproteobacteria</taxon>
        <taxon>Legionellales</taxon>
        <taxon>Legionellaceae</taxon>
        <taxon>Legionella</taxon>
    </lineage>
</organism>
<evidence type="ECO:0000259" key="12">
    <source>
        <dbReference type="PROSITE" id="PS50928"/>
    </source>
</evidence>
<feature type="transmembrane region" description="Helical" evidence="11">
    <location>
        <begin position="67"/>
        <end position="95"/>
    </location>
</feature>
<protein>
    <recommendedName>
        <fullName evidence="10">sn-glycerol-3-phosphate transport system permease protein UgpA</fullName>
    </recommendedName>
</protein>
<name>A0A0W0R4M8_9GAMM</name>
<evidence type="ECO:0000256" key="3">
    <source>
        <dbReference type="ARBA" id="ARBA00011557"/>
    </source>
</evidence>
<evidence type="ECO:0000313" key="15">
    <source>
        <dbReference type="Proteomes" id="UP000054859"/>
    </source>
</evidence>
<evidence type="ECO:0000256" key="8">
    <source>
        <dbReference type="ARBA" id="ARBA00022989"/>
    </source>
</evidence>
<dbReference type="InterPro" id="IPR000515">
    <property type="entry name" value="MetI-like"/>
</dbReference>
<dbReference type="KEGG" id="ladl:NCTC12735_01965"/>
<dbReference type="PROSITE" id="PS50928">
    <property type="entry name" value="ABC_TM1"/>
    <property type="match status" value="1"/>
</dbReference>
<dbReference type="GO" id="GO:0005886">
    <property type="term" value="C:plasma membrane"/>
    <property type="evidence" value="ECO:0007669"/>
    <property type="project" value="UniProtKB-SubCell"/>
</dbReference>
<dbReference type="SUPFAM" id="SSF161098">
    <property type="entry name" value="MetI-like"/>
    <property type="match status" value="1"/>
</dbReference>
<dbReference type="PANTHER" id="PTHR43227">
    <property type="entry name" value="BLL4140 PROTEIN"/>
    <property type="match status" value="1"/>
</dbReference>
<keyword evidence="4 11" id="KW-0813">Transport</keyword>
<dbReference type="STRING" id="45056.Lade_0649"/>
<dbReference type="AlphaFoldDB" id="A0A0W0R4M8"/>
<dbReference type="Proteomes" id="UP000281170">
    <property type="component" value="Plasmid 29"/>
</dbReference>
<dbReference type="Proteomes" id="UP000054859">
    <property type="component" value="Unassembled WGS sequence"/>
</dbReference>
<evidence type="ECO:0000256" key="5">
    <source>
        <dbReference type="ARBA" id="ARBA00022475"/>
    </source>
</evidence>